<gene>
    <name evidence="7" type="ORF">E3O11_05930</name>
    <name evidence="6" type="ORF">SAMN05216274_102173</name>
</gene>
<dbReference type="Proteomes" id="UP000297963">
    <property type="component" value="Unassembled WGS sequence"/>
</dbReference>
<dbReference type="EMBL" id="FOPW01000002">
    <property type="protein sequence ID" value="SFH26477.1"/>
    <property type="molecule type" value="Genomic_DNA"/>
</dbReference>
<dbReference type="EMBL" id="SOFE01000011">
    <property type="protein sequence ID" value="TFB86034.1"/>
    <property type="molecule type" value="Genomic_DNA"/>
</dbReference>
<evidence type="ECO:0000313" key="9">
    <source>
        <dbReference type="Proteomes" id="UP000297963"/>
    </source>
</evidence>
<dbReference type="Proteomes" id="UP000199681">
    <property type="component" value="Unassembled WGS sequence"/>
</dbReference>
<dbReference type="GO" id="GO:0005524">
    <property type="term" value="F:ATP binding"/>
    <property type="evidence" value="ECO:0007669"/>
    <property type="project" value="UniProtKB-KW"/>
</dbReference>
<evidence type="ECO:0000256" key="3">
    <source>
        <dbReference type="ARBA" id="ARBA00022840"/>
    </source>
</evidence>
<dbReference type="Pfam" id="PF00005">
    <property type="entry name" value="ABC_tran"/>
    <property type="match status" value="1"/>
</dbReference>
<dbReference type="SUPFAM" id="SSF52540">
    <property type="entry name" value="P-loop containing nucleoside triphosphate hydrolases"/>
    <property type="match status" value="1"/>
</dbReference>
<dbReference type="PROSITE" id="PS00211">
    <property type="entry name" value="ABC_TRANSPORTER_1"/>
    <property type="match status" value="1"/>
</dbReference>
<accession>A0A1I2YLR6</accession>
<feature type="domain" description="ABC transporter" evidence="5">
    <location>
        <begin position="18"/>
        <end position="248"/>
    </location>
</feature>
<protein>
    <recommendedName>
        <fullName evidence="4">ABC-type quaternary amine transporter</fullName>
        <ecNumber evidence="4">7.6.2.9</ecNumber>
    </recommendedName>
</protein>
<dbReference type="InterPro" id="IPR003439">
    <property type="entry name" value="ABC_transporter-like_ATP-bd"/>
</dbReference>
<dbReference type="PANTHER" id="PTHR42781:SF4">
    <property type="entry name" value="SPERMIDINE_PUTRESCINE IMPORT ATP-BINDING PROTEIN POTA"/>
    <property type="match status" value="1"/>
</dbReference>
<evidence type="ECO:0000313" key="6">
    <source>
        <dbReference type="EMBL" id="SFH26477.1"/>
    </source>
</evidence>
<dbReference type="FunFam" id="3.40.50.300:FF:000425">
    <property type="entry name" value="Probable ABC transporter, ATP-binding subunit"/>
    <property type="match status" value="1"/>
</dbReference>
<evidence type="ECO:0000259" key="5">
    <source>
        <dbReference type="PROSITE" id="PS50893"/>
    </source>
</evidence>
<dbReference type="GO" id="GO:0015418">
    <property type="term" value="F:ABC-type quaternary ammonium compound transporting activity"/>
    <property type="evidence" value="ECO:0007669"/>
    <property type="project" value="UniProtKB-EC"/>
</dbReference>
<dbReference type="STRING" id="995038.SAMN05216274_102173"/>
<dbReference type="InterPro" id="IPR050093">
    <property type="entry name" value="ABC_SmlMolc_Importer"/>
</dbReference>
<dbReference type="InterPro" id="IPR017871">
    <property type="entry name" value="ABC_transporter-like_CS"/>
</dbReference>
<keyword evidence="8" id="KW-1185">Reference proteome</keyword>
<dbReference type="PROSITE" id="PS50893">
    <property type="entry name" value="ABC_TRANSPORTER_2"/>
    <property type="match status" value="1"/>
</dbReference>
<dbReference type="InterPro" id="IPR003593">
    <property type="entry name" value="AAA+_ATPase"/>
</dbReference>
<sequence length="355" mass="38138">MTLTATIAHPRSATGARIEYTSVSKKFGDTTVLTGLDLTVEPGEFVALLGPSGCGKTTALRILAGFETASSGTLTVDGRDVLQVAAHRRGIGMVFQSYSLFPNLSVADNVSFGLVVRREGKAKRVAKLTSLLELVGLPGFADRFPAQLSGGQQQRVALARALAVEPRVLLLDEPLSALDARVRASLREEIRNLQLRLGITMLFVTHDQDEALAMADRVAVMRGGGIEQIDQPGVLYDQPSTDFVARFVGTTNQLAVARGAAVPELWTPHRDGDRDLLYVRPELLMLEASERGSAHIISHVYRGATTRITAKIEGDISHGSSEIKVDVPSASAAKLAIGLRVRVRLTGRPALRMEA</sequence>
<reference evidence="6 8" key="1">
    <citation type="submission" date="2016-10" db="EMBL/GenBank/DDBJ databases">
        <authorList>
            <person name="Varghese N."/>
            <person name="Submissions S."/>
        </authorList>
    </citation>
    <scope>NUCLEOTIDE SEQUENCE [LARGE SCALE GENOMIC DNA]</scope>
    <source>
        <strain evidence="6 8">GMCC 1.11211</strain>
    </source>
</reference>
<dbReference type="AlphaFoldDB" id="A0A1I2YLR6"/>
<keyword evidence="2" id="KW-0547">Nucleotide-binding</keyword>
<dbReference type="Gene3D" id="3.40.50.300">
    <property type="entry name" value="P-loop containing nucleotide triphosphate hydrolases"/>
    <property type="match status" value="1"/>
</dbReference>
<evidence type="ECO:0000256" key="4">
    <source>
        <dbReference type="ARBA" id="ARBA00066388"/>
    </source>
</evidence>
<name>A0A1I2YLR6_9MICO</name>
<dbReference type="RefSeq" id="WP_092448353.1">
    <property type="nucleotide sequence ID" value="NZ_BKAC01000008.1"/>
</dbReference>
<dbReference type="SMART" id="SM00382">
    <property type="entry name" value="AAA"/>
    <property type="match status" value="1"/>
</dbReference>
<keyword evidence="1" id="KW-0813">Transport</keyword>
<comment type="caution">
    <text evidence="7">The sequence shown here is derived from an EMBL/GenBank/DDBJ whole genome shotgun (WGS) entry which is preliminary data.</text>
</comment>
<evidence type="ECO:0000256" key="1">
    <source>
        <dbReference type="ARBA" id="ARBA00022448"/>
    </source>
</evidence>
<evidence type="ECO:0000313" key="7">
    <source>
        <dbReference type="EMBL" id="TFB86034.1"/>
    </source>
</evidence>
<dbReference type="EC" id="7.6.2.9" evidence="4"/>
<evidence type="ECO:0000256" key="2">
    <source>
        <dbReference type="ARBA" id="ARBA00022741"/>
    </source>
</evidence>
<proteinExistence type="predicted"/>
<organism evidence="7 9">
    <name type="scientific">Cryobacterium levicorallinum</name>
    <dbReference type="NCBI Taxonomy" id="995038"/>
    <lineage>
        <taxon>Bacteria</taxon>
        <taxon>Bacillati</taxon>
        <taxon>Actinomycetota</taxon>
        <taxon>Actinomycetes</taxon>
        <taxon>Micrococcales</taxon>
        <taxon>Microbacteriaceae</taxon>
        <taxon>Cryobacterium</taxon>
    </lineage>
</organism>
<dbReference type="GO" id="GO:0016887">
    <property type="term" value="F:ATP hydrolysis activity"/>
    <property type="evidence" value="ECO:0007669"/>
    <property type="project" value="InterPro"/>
</dbReference>
<keyword evidence="3 7" id="KW-0067">ATP-binding</keyword>
<evidence type="ECO:0000313" key="8">
    <source>
        <dbReference type="Proteomes" id="UP000199681"/>
    </source>
</evidence>
<dbReference type="InterPro" id="IPR027417">
    <property type="entry name" value="P-loop_NTPase"/>
</dbReference>
<reference evidence="7 9" key="2">
    <citation type="submission" date="2019-03" db="EMBL/GenBank/DDBJ databases">
        <title>Genomics of glacier-inhabiting Cryobacterium strains.</title>
        <authorList>
            <person name="Liu Q."/>
            <person name="Xin Y.-H."/>
        </authorList>
    </citation>
    <scope>NUCLEOTIDE SEQUENCE [LARGE SCALE GENOMIC DNA]</scope>
    <source>
        <strain evidence="7 9">Hh34</strain>
    </source>
</reference>
<dbReference type="PANTHER" id="PTHR42781">
    <property type="entry name" value="SPERMIDINE/PUTRESCINE IMPORT ATP-BINDING PROTEIN POTA"/>
    <property type="match status" value="1"/>
</dbReference>